<name>A0A7X9LEN5_STRRT</name>
<feature type="coiled-coil region" evidence="5">
    <location>
        <begin position="126"/>
        <end position="174"/>
    </location>
</feature>
<gene>
    <name evidence="9" type="ORF">HHO37_09415</name>
</gene>
<feature type="compositionally biased region" description="Pro residues" evidence="6">
    <location>
        <begin position="516"/>
        <end position="528"/>
    </location>
</feature>
<dbReference type="NCBIfam" id="TIGR01167">
    <property type="entry name" value="LPXTG_anchor"/>
    <property type="match status" value="1"/>
</dbReference>
<evidence type="ECO:0000256" key="6">
    <source>
        <dbReference type="SAM" id="MobiDB-lite"/>
    </source>
</evidence>
<dbReference type="Proteomes" id="UP000532121">
    <property type="component" value="Unassembled WGS sequence"/>
</dbReference>
<dbReference type="EMBL" id="JABASA010000025">
    <property type="protein sequence ID" value="NMD49873.1"/>
    <property type="molecule type" value="Genomic_DNA"/>
</dbReference>
<feature type="region of interest" description="Disordered" evidence="6">
    <location>
        <begin position="462"/>
        <end position="567"/>
    </location>
</feature>
<keyword evidence="5" id="KW-0175">Coiled coil</keyword>
<proteinExistence type="predicted"/>
<organism evidence="9 10">
    <name type="scientific">Streptococcus ratti</name>
    <dbReference type="NCBI Taxonomy" id="1341"/>
    <lineage>
        <taxon>Bacteria</taxon>
        <taxon>Bacillati</taxon>
        <taxon>Bacillota</taxon>
        <taxon>Bacilli</taxon>
        <taxon>Lactobacillales</taxon>
        <taxon>Streptococcaceae</taxon>
        <taxon>Streptococcus</taxon>
    </lineage>
</organism>
<protein>
    <submittedName>
        <fullName evidence="9">LPXTG cell wall anchor domain-containing protein</fullName>
    </submittedName>
</protein>
<dbReference type="Gene3D" id="2.60.530.10">
    <property type="entry name" value="Major cell-surface adhesin PAc"/>
    <property type="match status" value="1"/>
</dbReference>
<feature type="compositionally biased region" description="Basic and acidic residues" evidence="6">
    <location>
        <begin position="544"/>
        <end position="556"/>
    </location>
</feature>
<evidence type="ECO:0000256" key="1">
    <source>
        <dbReference type="ARBA" id="ARBA00022512"/>
    </source>
</evidence>
<evidence type="ECO:0000259" key="8">
    <source>
        <dbReference type="PROSITE" id="PS50847"/>
    </source>
</evidence>
<keyword evidence="4" id="KW-0572">Peptidoglycan-anchor</keyword>
<dbReference type="InterPro" id="IPR019931">
    <property type="entry name" value="LPXTG_anchor"/>
</dbReference>
<keyword evidence="2" id="KW-0964">Secreted</keyword>
<dbReference type="Pfam" id="PF08363">
    <property type="entry name" value="GbpC"/>
    <property type="match status" value="1"/>
</dbReference>
<evidence type="ECO:0000313" key="9">
    <source>
        <dbReference type="EMBL" id="NMD49873.1"/>
    </source>
</evidence>
<feature type="region of interest" description="Disordered" evidence="6">
    <location>
        <begin position="49"/>
        <end position="83"/>
    </location>
</feature>
<dbReference type="Gene3D" id="6.10.250.2200">
    <property type="match status" value="1"/>
</dbReference>
<evidence type="ECO:0000313" key="10">
    <source>
        <dbReference type="Proteomes" id="UP000532121"/>
    </source>
</evidence>
<evidence type="ECO:0000256" key="4">
    <source>
        <dbReference type="ARBA" id="ARBA00023088"/>
    </source>
</evidence>
<dbReference type="RefSeq" id="WP_193523983.1">
    <property type="nucleotide sequence ID" value="NZ_JABASA010000025.1"/>
</dbReference>
<keyword evidence="1" id="KW-0134">Cell wall</keyword>
<evidence type="ECO:0000256" key="5">
    <source>
        <dbReference type="SAM" id="Coils"/>
    </source>
</evidence>
<dbReference type="InterPro" id="IPR013574">
    <property type="entry name" value="Glucan-bd_C/Surface_Ag-I/II_V"/>
</dbReference>
<accession>A0A7X9LEN5</accession>
<feature type="domain" description="Gram-positive cocci surface proteins LPxTG" evidence="8">
    <location>
        <begin position="560"/>
        <end position="595"/>
    </location>
</feature>
<comment type="caution">
    <text evidence="9">The sequence shown here is derived from an EMBL/GenBank/DDBJ whole genome shotgun (WGS) entry which is preliminary data.</text>
</comment>
<feature type="compositionally biased region" description="Basic and acidic residues" evidence="6">
    <location>
        <begin position="469"/>
        <end position="479"/>
    </location>
</feature>
<dbReference type="InterPro" id="IPR036234">
    <property type="entry name" value="SA_I/II_PAC_V_sf"/>
</dbReference>
<dbReference type="PROSITE" id="PS50847">
    <property type="entry name" value="GRAM_POS_ANCHORING"/>
    <property type="match status" value="1"/>
</dbReference>
<evidence type="ECO:0000256" key="2">
    <source>
        <dbReference type="ARBA" id="ARBA00022525"/>
    </source>
</evidence>
<feature type="chain" id="PRO_5031112736" evidence="7">
    <location>
        <begin position="27"/>
        <end position="595"/>
    </location>
</feature>
<dbReference type="SUPFAM" id="SSF74914">
    <property type="entry name" value="V-region of surface antigen I/II (SA I/II, PAC)"/>
    <property type="match status" value="1"/>
</dbReference>
<feature type="signal peptide" evidence="7">
    <location>
        <begin position="1"/>
        <end position="26"/>
    </location>
</feature>
<dbReference type="AlphaFoldDB" id="A0A7X9LEN5"/>
<evidence type="ECO:0000256" key="3">
    <source>
        <dbReference type="ARBA" id="ARBA00022729"/>
    </source>
</evidence>
<sequence>MKSKTARITLLSGLALAAFGTTNVLAEDTAASQAPSTTANTNVNSNAAETAPAGASQQAQSPSVTVTKTETVGNTTVTTSDVTSQELEDAKAAAQNANLNVTETPAVKQPSVAAADADNKAQAQKINQAVADYDKAKTQYAQDQKQYQQDLADYNTQKSEYDAKKKAYDDYQQQVASGQGAGRVEKAQGLIFESEPKATVTIQGVTDYLDKAARAAHQTDDILEQFNTDKYTDSEFTLNNPYDPNEDTWFKMAVGDTIAVTYENIVNSSYNKQKISKVVTTYKLNSSTNKDGTAIVELFHDPTKTIFIGAQTSNTGRNDKISVTMQITFFDENGKAIDLSDNRSIMSLSSLNHWTADYGDHVEKVELGNNEFIQIPGSSISLHGNEIYSINDNQYKKNGATFDGDGDNGWDAVNADGDPRSATAYYGAGAMTYKGEPFTFTVGGNDQGLPTTIWFATNSTVAVPENPGEEPKKPSEPNLEKPTVTWHKNFVVESKQEDVPPVTPPETPEKPVTPQTTPPTRPNTPTPDAPKSSVPNKPTSFRPARKDEVRVREREYQPSLPQTGDDNQTAMFALGLVSTAFAAATAIAAHRRKDQ</sequence>
<evidence type="ECO:0000256" key="7">
    <source>
        <dbReference type="SAM" id="SignalP"/>
    </source>
</evidence>
<reference evidence="9 10" key="1">
    <citation type="submission" date="2020-04" db="EMBL/GenBank/DDBJ databases">
        <title>MicrobeNet Type strains.</title>
        <authorList>
            <person name="Nicholson A.C."/>
        </authorList>
    </citation>
    <scope>NUCLEOTIDE SEQUENCE [LARGE SCALE GENOMIC DNA]</scope>
    <source>
        <strain evidence="9 10">DSM 22768</strain>
    </source>
</reference>
<keyword evidence="3 7" id="KW-0732">Signal</keyword>